<keyword evidence="2" id="KW-1185">Reference proteome</keyword>
<dbReference type="AlphaFoldDB" id="A0A915J102"/>
<organism evidence="2 3">
    <name type="scientific">Romanomermis culicivorax</name>
    <name type="common">Nematode worm</name>
    <dbReference type="NCBI Taxonomy" id="13658"/>
    <lineage>
        <taxon>Eukaryota</taxon>
        <taxon>Metazoa</taxon>
        <taxon>Ecdysozoa</taxon>
        <taxon>Nematoda</taxon>
        <taxon>Enoplea</taxon>
        <taxon>Dorylaimia</taxon>
        <taxon>Mermithida</taxon>
        <taxon>Mermithoidea</taxon>
        <taxon>Mermithidae</taxon>
        <taxon>Romanomermis</taxon>
    </lineage>
</organism>
<feature type="region of interest" description="Disordered" evidence="1">
    <location>
        <begin position="158"/>
        <end position="183"/>
    </location>
</feature>
<sequence length="229" mass="25176">MAQAGRSGQVKTQQQAPVPVVKMQQPALVTGATQAAALVVVVPPQMQPAVAQPTQVPQVQQLVEVECQVVTIMQSVPPAPAVLPAKIKQRLSKIQNSDSESSSEEEEEGREKVRHRQRLSKARTRRLAAEQQLHGMTMTGSENDAYNRAEEMMTPEISAAQKSKMESSKSQTKMETSKSQMKWNRSATSAASYTQMQTVSKTSGELDFTPIMPTAISRWYAQVCSFANR</sequence>
<accession>A0A915J102</accession>
<evidence type="ECO:0000313" key="2">
    <source>
        <dbReference type="Proteomes" id="UP000887565"/>
    </source>
</evidence>
<feature type="compositionally biased region" description="Polar residues" evidence="1">
    <location>
        <begin position="168"/>
        <end position="183"/>
    </location>
</feature>
<dbReference type="WBParaSite" id="nRc.2.0.1.t20141-RA">
    <property type="protein sequence ID" value="nRc.2.0.1.t20141-RA"/>
    <property type="gene ID" value="nRc.2.0.1.g20141"/>
</dbReference>
<dbReference type="Proteomes" id="UP000887565">
    <property type="component" value="Unplaced"/>
</dbReference>
<evidence type="ECO:0000313" key="3">
    <source>
        <dbReference type="WBParaSite" id="nRc.2.0.1.t20141-RA"/>
    </source>
</evidence>
<protein>
    <submittedName>
        <fullName evidence="3">Uncharacterized protein</fullName>
    </submittedName>
</protein>
<reference evidence="3" key="1">
    <citation type="submission" date="2022-11" db="UniProtKB">
        <authorList>
            <consortium name="WormBaseParasite"/>
        </authorList>
    </citation>
    <scope>IDENTIFICATION</scope>
</reference>
<feature type="region of interest" description="Disordered" evidence="1">
    <location>
        <begin position="93"/>
        <end position="131"/>
    </location>
</feature>
<evidence type="ECO:0000256" key="1">
    <source>
        <dbReference type="SAM" id="MobiDB-lite"/>
    </source>
</evidence>
<name>A0A915J102_ROMCU</name>
<feature type="compositionally biased region" description="Basic residues" evidence="1">
    <location>
        <begin position="112"/>
        <end position="126"/>
    </location>
</feature>
<proteinExistence type="predicted"/>